<evidence type="ECO:0000256" key="7">
    <source>
        <dbReference type="ARBA" id="ARBA00035120"/>
    </source>
</evidence>
<sequence>MTTRTARQPQAPVGTMAPARTGTLADHRSWSAALMVFAGGALGTVARESLDLLTPADRLVYTTFAINLLGSFALAVAYTALQARHTGAVAARRVRLLAGTGFLGGFTTYGSFAVATVVAGSHGSVGDAVLYAVGSLLLGAIAALLGRWVVERLTRSARATPLADQRAK</sequence>
<evidence type="ECO:0000256" key="2">
    <source>
        <dbReference type="ARBA" id="ARBA00022475"/>
    </source>
</evidence>
<evidence type="ECO:0000256" key="5">
    <source>
        <dbReference type="ARBA" id="ARBA00023136"/>
    </source>
</evidence>
<feature type="transmembrane region" description="Helical" evidence="10">
    <location>
        <begin position="102"/>
        <end position="122"/>
    </location>
</feature>
<comment type="caution">
    <text evidence="11">The sequence shown here is derived from an EMBL/GenBank/DDBJ whole genome shotgun (WGS) entry which is preliminary data.</text>
</comment>
<dbReference type="HAMAP" id="MF_00454">
    <property type="entry name" value="FluC"/>
    <property type="match status" value="1"/>
</dbReference>
<dbReference type="Pfam" id="PF02537">
    <property type="entry name" value="CRCB"/>
    <property type="match status" value="1"/>
</dbReference>
<keyword evidence="10" id="KW-0479">Metal-binding</keyword>
<name>A0ABT2GXV4_9MICO</name>
<feature type="transmembrane region" description="Helical" evidence="10">
    <location>
        <begin position="128"/>
        <end position="150"/>
    </location>
</feature>
<keyword evidence="4 10" id="KW-1133">Transmembrane helix</keyword>
<evidence type="ECO:0000313" key="12">
    <source>
        <dbReference type="Proteomes" id="UP001165586"/>
    </source>
</evidence>
<comment type="activity regulation">
    <text evidence="10">Na(+) is not transported, but it plays an essential structural role and its presence is essential for fluoride channel function.</text>
</comment>
<keyword evidence="10" id="KW-0406">Ion transport</keyword>
<dbReference type="EMBL" id="JANLCJ010000001">
    <property type="protein sequence ID" value="MCS5732788.1"/>
    <property type="molecule type" value="Genomic_DNA"/>
</dbReference>
<accession>A0ABT2GXV4</accession>
<dbReference type="Proteomes" id="UP001165586">
    <property type="component" value="Unassembled WGS sequence"/>
</dbReference>
<feature type="transmembrane region" description="Helical" evidence="10">
    <location>
        <begin position="30"/>
        <end position="47"/>
    </location>
</feature>
<comment type="subcellular location">
    <subcellularLocation>
        <location evidence="1 10">Cell membrane</location>
        <topology evidence="1 10">Multi-pass membrane protein</topology>
    </subcellularLocation>
</comment>
<evidence type="ECO:0000256" key="8">
    <source>
        <dbReference type="ARBA" id="ARBA00035585"/>
    </source>
</evidence>
<keyword evidence="2 10" id="KW-1003">Cell membrane</keyword>
<comment type="function">
    <text evidence="9 10">Fluoride-specific ion channel. Important for reducing fluoride concentration in the cell, thus reducing its toxicity.</text>
</comment>
<evidence type="ECO:0000256" key="4">
    <source>
        <dbReference type="ARBA" id="ARBA00022989"/>
    </source>
</evidence>
<evidence type="ECO:0000256" key="6">
    <source>
        <dbReference type="ARBA" id="ARBA00023303"/>
    </source>
</evidence>
<comment type="similarity">
    <text evidence="7 10">Belongs to the fluoride channel Fluc/FEX (TC 1.A.43) family.</text>
</comment>
<feature type="transmembrane region" description="Helical" evidence="10">
    <location>
        <begin position="59"/>
        <end position="81"/>
    </location>
</feature>
<evidence type="ECO:0000256" key="1">
    <source>
        <dbReference type="ARBA" id="ARBA00004651"/>
    </source>
</evidence>
<evidence type="ECO:0000313" key="11">
    <source>
        <dbReference type="EMBL" id="MCS5732788.1"/>
    </source>
</evidence>
<evidence type="ECO:0000256" key="3">
    <source>
        <dbReference type="ARBA" id="ARBA00022692"/>
    </source>
</evidence>
<dbReference type="InterPro" id="IPR003691">
    <property type="entry name" value="FluC"/>
</dbReference>
<keyword evidence="10" id="KW-0813">Transport</keyword>
<proteinExistence type="inferred from homology"/>
<dbReference type="RefSeq" id="WP_259537443.1">
    <property type="nucleotide sequence ID" value="NZ_JANLCJ010000001.1"/>
</dbReference>
<comment type="catalytic activity">
    <reaction evidence="8">
        <text>fluoride(in) = fluoride(out)</text>
        <dbReference type="Rhea" id="RHEA:76159"/>
        <dbReference type="ChEBI" id="CHEBI:17051"/>
    </reaction>
    <physiologicalReaction direction="left-to-right" evidence="8">
        <dbReference type="Rhea" id="RHEA:76160"/>
    </physiologicalReaction>
</comment>
<feature type="binding site" evidence="10">
    <location>
        <position position="104"/>
    </location>
    <ligand>
        <name>Na(+)</name>
        <dbReference type="ChEBI" id="CHEBI:29101"/>
        <note>structural</note>
    </ligand>
</feature>
<organism evidence="11 12">
    <name type="scientific">Herbiconiux daphne</name>
    <dbReference type="NCBI Taxonomy" id="2970914"/>
    <lineage>
        <taxon>Bacteria</taxon>
        <taxon>Bacillati</taxon>
        <taxon>Actinomycetota</taxon>
        <taxon>Actinomycetes</taxon>
        <taxon>Micrococcales</taxon>
        <taxon>Microbacteriaceae</taxon>
        <taxon>Herbiconiux</taxon>
    </lineage>
</organism>
<protein>
    <recommendedName>
        <fullName evidence="10">Fluoride-specific ion channel FluC</fullName>
    </recommendedName>
</protein>
<gene>
    <name evidence="10" type="primary">fluC</name>
    <name evidence="10" type="synonym">crcB</name>
    <name evidence="11" type="ORF">N1032_03405</name>
</gene>
<reference evidence="11" key="1">
    <citation type="submission" date="2022-08" db="EMBL/GenBank/DDBJ databases">
        <authorList>
            <person name="Deng Y."/>
            <person name="Han X.-F."/>
            <person name="Zhang Y.-Q."/>
        </authorList>
    </citation>
    <scope>NUCLEOTIDE SEQUENCE</scope>
    <source>
        <strain evidence="11">CPCC 203386</strain>
    </source>
</reference>
<evidence type="ECO:0000256" key="10">
    <source>
        <dbReference type="HAMAP-Rule" id="MF_00454"/>
    </source>
</evidence>
<keyword evidence="5 10" id="KW-0472">Membrane</keyword>
<keyword evidence="3 10" id="KW-0812">Transmembrane</keyword>
<feature type="binding site" evidence="10">
    <location>
        <position position="107"/>
    </location>
    <ligand>
        <name>Na(+)</name>
        <dbReference type="ChEBI" id="CHEBI:29101"/>
        <note>structural</note>
    </ligand>
</feature>
<keyword evidence="10" id="KW-0915">Sodium</keyword>
<evidence type="ECO:0000256" key="9">
    <source>
        <dbReference type="ARBA" id="ARBA00049940"/>
    </source>
</evidence>
<keyword evidence="12" id="KW-1185">Reference proteome</keyword>
<keyword evidence="6 10" id="KW-0407">Ion channel</keyword>